<dbReference type="Proteomes" id="UP000058012">
    <property type="component" value="Unassembled WGS sequence"/>
</dbReference>
<reference evidence="1 2" key="1">
    <citation type="submission" date="2015-10" db="EMBL/GenBank/DDBJ databases">
        <title>Draft genome sequence of Novosphingobium fuchskuhlense DSM 25065 isolated from a surface water sample of the southwest basin of Lake Grosse Fuchskuhle.</title>
        <authorList>
            <person name="Ruckert C."/>
            <person name="Winkler A."/>
            <person name="Glaeser J."/>
            <person name="Grossart H.-P."/>
            <person name="Kalinowski J."/>
            <person name="Glaeser S."/>
        </authorList>
    </citation>
    <scope>NUCLEOTIDE SEQUENCE [LARGE SCALE GENOMIC DNA]</scope>
    <source>
        <strain evidence="1 2">FNE08-7</strain>
    </source>
</reference>
<dbReference type="SUPFAM" id="SSF52540">
    <property type="entry name" value="P-loop containing nucleoside triphosphate hydrolases"/>
    <property type="match status" value="1"/>
</dbReference>
<dbReference type="AlphaFoldDB" id="A0A117UY18"/>
<protein>
    <recommendedName>
        <fullName evidence="3">Sulfotransferase domain-containing protein</fullName>
    </recommendedName>
</protein>
<organism evidence="1 2">
    <name type="scientific">Novosphingobium fuchskuhlense</name>
    <dbReference type="NCBI Taxonomy" id="1117702"/>
    <lineage>
        <taxon>Bacteria</taxon>
        <taxon>Pseudomonadati</taxon>
        <taxon>Pseudomonadota</taxon>
        <taxon>Alphaproteobacteria</taxon>
        <taxon>Sphingomonadales</taxon>
        <taxon>Sphingomonadaceae</taxon>
        <taxon>Novosphingobium</taxon>
    </lineage>
</organism>
<gene>
    <name evidence="1" type="ORF">AQZ52_07160</name>
</gene>
<evidence type="ECO:0000313" key="2">
    <source>
        <dbReference type="Proteomes" id="UP000058012"/>
    </source>
</evidence>
<dbReference type="OrthoDB" id="3397773at2"/>
<keyword evidence="2" id="KW-1185">Reference proteome</keyword>
<dbReference type="InterPro" id="IPR027417">
    <property type="entry name" value="P-loop_NTPase"/>
</dbReference>
<proteinExistence type="predicted"/>
<sequence>MQLTLAAIAASPDHYLHSFEGADAVIVPMDRAAYARSIFLDARISPAGDGAALFPASALAEAAPPPQTTAWIFHVAHCGSTLLARALEHVSSGLVLREPMALRQLAFAPDPVRLRLALAMLSRRYGGEAPTLIKANVPVNALLPALAAADPAAPAVFLYLGLEDYALAVLRSPQHRGWVRELAARFAGALPGSDDAASLAALWLWQMRAFAAALDVMPQGVTLDAERFYAAPGPTLAALAPRLGRAVDPARVAEAVSGPLFQTYSKRPGAAFDNTARLERRALLMRELAGDLAQVRGLAARTAPDLPALETRIASAAL</sequence>
<evidence type="ECO:0000313" key="1">
    <source>
        <dbReference type="EMBL" id="KUR72971.1"/>
    </source>
</evidence>
<comment type="caution">
    <text evidence="1">The sequence shown here is derived from an EMBL/GenBank/DDBJ whole genome shotgun (WGS) entry which is preliminary data.</text>
</comment>
<dbReference type="EMBL" id="LLZS01000003">
    <property type="protein sequence ID" value="KUR72971.1"/>
    <property type="molecule type" value="Genomic_DNA"/>
</dbReference>
<accession>A0A117UY18</accession>
<dbReference type="RefSeq" id="WP_067907823.1">
    <property type="nucleotide sequence ID" value="NZ_KQ954244.1"/>
</dbReference>
<name>A0A117UY18_9SPHN</name>
<evidence type="ECO:0008006" key="3">
    <source>
        <dbReference type="Google" id="ProtNLM"/>
    </source>
</evidence>